<evidence type="ECO:0000256" key="5">
    <source>
        <dbReference type="ARBA" id="ARBA00022692"/>
    </source>
</evidence>
<proteinExistence type="inferred from homology"/>
<dbReference type="Pfam" id="PF01040">
    <property type="entry name" value="UbiA"/>
    <property type="match status" value="1"/>
</dbReference>
<evidence type="ECO:0000256" key="1">
    <source>
        <dbReference type="ARBA" id="ARBA00004225"/>
    </source>
</evidence>
<sequence>MSLHRLTLIPLLPGQLIHKSSSTIGSRVLCLNIQTNHRRSFATSRLQRTKSSSCIGDDFFLRNNLDKILPNKFVISCQPKEDSDQDNEKKTTTTPSHIPFKVTPKICTPSNKPISTNKKLNGFFALTKPNLTFLVMLSSICSYAIAPYPGSFTSLVCLTVGTSLCSGAANAINMAREPEFDRKMVRTSARPVVTGLISTKEAMGFAGVAGTLGASILYLGVNPLVAQLGIANIVLYAWTYTSLKRKHIINTWVGAVVGAIPPLMGWAAASGGSLSLVGGDAGAWLLASLLYAWQFPHFNALSHNIRDQYKQAGYVMTAYENPRLNARVALRYALLMFPICFGLSYYGITDWWFVVDSSLLNGWLSWEAMKFWKHQRKIYGAGYVGSVVSAGASAGAHATRQVIKEADAKLANAYAKKLFWGSVWQLPGILILALLHKKGIWDRWFGSDEKKDDLNSEKVLS</sequence>
<dbReference type="FunFam" id="1.10.357.140:FF:000004">
    <property type="entry name" value="Protoheme IX farnesyltransferase, mitochondrial"/>
    <property type="match status" value="1"/>
</dbReference>
<keyword evidence="14" id="KW-1185">Reference proteome</keyword>
<evidence type="ECO:0000256" key="6">
    <source>
        <dbReference type="ARBA" id="ARBA00022946"/>
    </source>
</evidence>
<comment type="similarity">
    <text evidence="2">Belongs to the UbiA prenyltransferase family.</text>
</comment>
<dbReference type="EMBL" id="BTFZ01000011">
    <property type="protein sequence ID" value="GMM37254.1"/>
    <property type="molecule type" value="Genomic_DNA"/>
</dbReference>
<evidence type="ECO:0000256" key="8">
    <source>
        <dbReference type="ARBA" id="ARBA00023128"/>
    </source>
</evidence>
<keyword evidence="8" id="KW-0496">Mitochondrion</keyword>
<dbReference type="GO" id="GO:0006784">
    <property type="term" value="P:heme A biosynthetic process"/>
    <property type="evidence" value="ECO:0007669"/>
    <property type="project" value="TreeGrafter"/>
</dbReference>
<keyword evidence="4" id="KW-0808">Transferase</keyword>
<evidence type="ECO:0000256" key="3">
    <source>
        <dbReference type="ARBA" id="ARBA00016335"/>
    </source>
</evidence>
<evidence type="ECO:0000313" key="14">
    <source>
        <dbReference type="Proteomes" id="UP001360560"/>
    </source>
</evidence>
<evidence type="ECO:0000256" key="11">
    <source>
        <dbReference type="ARBA" id="ARBA00030253"/>
    </source>
</evidence>
<feature type="transmembrane region" description="Helical" evidence="12">
    <location>
        <begin position="329"/>
        <end position="348"/>
    </location>
</feature>
<reference evidence="13 14" key="1">
    <citation type="journal article" date="2023" name="Elife">
        <title>Identification of key yeast species and microbe-microbe interactions impacting larval growth of Drosophila in the wild.</title>
        <authorList>
            <person name="Mure A."/>
            <person name="Sugiura Y."/>
            <person name="Maeda R."/>
            <person name="Honda K."/>
            <person name="Sakurai N."/>
            <person name="Takahashi Y."/>
            <person name="Watada M."/>
            <person name="Katoh T."/>
            <person name="Gotoh A."/>
            <person name="Gotoh Y."/>
            <person name="Taniguchi I."/>
            <person name="Nakamura K."/>
            <person name="Hayashi T."/>
            <person name="Katayama T."/>
            <person name="Uemura T."/>
            <person name="Hattori Y."/>
        </authorList>
    </citation>
    <scope>NUCLEOTIDE SEQUENCE [LARGE SCALE GENOMIC DNA]</scope>
    <source>
        <strain evidence="13 14">SC-9</strain>
    </source>
</reference>
<evidence type="ECO:0000313" key="13">
    <source>
        <dbReference type="EMBL" id="GMM37254.1"/>
    </source>
</evidence>
<evidence type="ECO:0000256" key="7">
    <source>
        <dbReference type="ARBA" id="ARBA00022989"/>
    </source>
</evidence>
<dbReference type="RefSeq" id="XP_064854250.1">
    <property type="nucleotide sequence ID" value="XM_064998178.1"/>
</dbReference>
<dbReference type="InterPro" id="IPR044878">
    <property type="entry name" value="UbiA_sf"/>
</dbReference>
<evidence type="ECO:0000256" key="12">
    <source>
        <dbReference type="SAM" id="Phobius"/>
    </source>
</evidence>
<dbReference type="Gene3D" id="1.10.357.140">
    <property type="entry name" value="UbiA prenyltransferase"/>
    <property type="match status" value="1"/>
</dbReference>
<evidence type="ECO:0000256" key="4">
    <source>
        <dbReference type="ARBA" id="ARBA00022679"/>
    </source>
</evidence>
<evidence type="ECO:0000256" key="10">
    <source>
        <dbReference type="ARBA" id="ARBA00023136"/>
    </source>
</evidence>
<dbReference type="PANTHER" id="PTHR43448">
    <property type="entry name" value="PROTOHEME IX FARNESYLTRANSFERASE, MITOCHONDRIAL"/>
    <property type="match status" value="1"/>
</dbReference>
<dbReference type="GO" id="GO:0031966">
    <property type="term" value="C:mitochondrial membrane"/>
    <property type="evidence" value="ECO:0007669"/>
    <property type="project" value="UniProtKB-SubCell"/>
</dbReference>
<dbReference type="InterPro" id="IPR006369">
    <property type="entry name" value="Protohaem_IX_farnesylTrfase"/>
</dbReference>
<name>A0AAV5QR86_9ASCO</name>
<organism evidence="13 14">
    <name type="scientific">Saccharomycopsis crataegensis</name>
    <dbReference type="NCBI Taxonomy" id="43959"/>
    <lineage>
        <taxon>Eukaryota</taxon>
        <taxon>Fungi</taxon>
        <taxon>Dikarya</taxon>
        <taxon>Ascomycota</taxon>
        <taxon>Saccharomycotina</taxon>
        <taxon>Saccharomycetes</taxon>
        <taxon>Saccharomycopsidaceae</taxon>
        <taxon>Saccharomycopsis</taxon>
    </lineage>
</organism>
<dbReference type="PROSITE" id="PS00943">
    <property type="entry name" value="UBIA"/>
    <property type="match status" value="1"/>
</dbReference>
<keyword evidence="10 12" id="KW-0472">Membrane</keyword>
<keyword evidence="5 12" id="KW-0812">Transmembrane</keyword>
<dbReference type="GeneID" id="90075229"/>
<gene>
    <name evidence="13" type="ORF">DASC09_045790</name>
</gene>
<dbReference type="NCBIfam" id="TIGR01473">
    <property type="entry name" value="cyoE_ctaB"/>
    <property type="match status" value="1"/>
</dbReference>
<feature type="transmembrane region" description="Helical" evidence="12">
    <location>
        <begin position="248"/>
        <end position="269"/>
    </location>
</feature>
<evidence type="ECO:0000256" key="2">
    <source>
        <dbReference type="ARBA" id="ARBA00005985"/>
    </source>
</evidence>
<dbReference type="AlphaFoldDB" id="A0AAV5QR86"/>
<accession>A0AAV5QR86</accession>
<evidence type="ECO:0000256" key="9">
    <source>
        <dbReference type="ARBA" id="ARBA00023133"/>
    </source>
</evidence>
<feature type="transmembrane region" description="Helical" evidence="12">
    <location>
        <begin position="418"/>
        <end position="435"/>
    </location>
</feature>
<feature type="transmembrane region" description="Helical" evidence="12">
    <location>
        <begin position="281"/>
        <end position="301"/>
    </location>
</feature>
<dbReference type="InterPro" id="IPR030470">
    <property type="entry name" value="UbiA_prenylTrfase_CS"/>
</dbReference>
<comment type="caution">
    <text evidence="13">The sequence shown here is derived from an EMBL/GenBank/DDBJ whole genome shotgun (WGS) entry which is preliminary data.</text>
</comment>
<dbReference type="GO" id="GO:0008495">
    <property type="term" value="F:protoheme IX farnesyltransferase activity"/>
    <property type="evidence" value="ECO:0007669"/>
    <property type="project" value="InterPro"/>
</dbReference>
<dbReference type="CDD" id="cd13957">
    <property type="entry name" value="PT_UbiA_Cox10"/>
    <property type="match status" value="1"/>
</dbReference>
<keyword evidence="7 12" id="KW-1133">Transmembrane helix</keyword>
<dbReference type="InterPro" id="IPR000537">
    <property type="entry name" value="UbiA_prenyltransferase"/>
</dbReference>
<feature type="transmembrane region" description="Helical" evidence="12">
    <location>
        <begin position="224"/>
        <end position="241"/>
    </location>
</feature>
<dbReference type="PANTHER" id="PTHR43448:SF2">
    <property type="entry name" value="PROTOHEME IX FARNESYLTRANSFERASE, MITOCHONDRIAL"/>
    <property type="match status" value="1"/>
</dbReference>
<protein>
    <recommendedName>
        <fullName evidence="3">Protoheme IX farnesyltransferase, mitochondrial</fullName>
    </recommendedName>
    <alternativeName>
        <fullName evidence="11">Heme O synthase</fullName>
    </alternativeName>
</protein>
<keyword evidence="6" id="KW-0809">Transit peptide</keyword>
<comment type="subcellular location">
    <subcellularLocation>
        <location evidence="1">Mitochondrion membrane</location>
        <topology evidence="1">Multi-pass membrane protein</topology>
    </subcellularLocation>
</comment>
<dbReference type="Proteomes" id="UP001360560">
    <property type="component" value="Unassembled WGS sequence"/>
</dbReference>
<keyword evidence="9" id="KW-0350">Heme biosynthesis</keyword>